<dbReference type="PATRIC" id="fig|1001583.3.peg.465"/>
<dbReference type="KEGG" id="lbk:LVISKB_0472"/>
<protein>
    <submittedName>
        <fullName evidence="2">Beta-glucoside kinase</fullName>
    </submittedName>
</protein>
<dbReference type="HOGENOM" id="CLU_036604_0_2_9"/>
<reference evidence="2 3" key="1">
    <citation type="journal article" date="2013" name="PLoS ONE">
        <title>Genomic Analysis by Deep Sequencing of the Probiotic Lactobacillus brevis KB290 Harboring Nine Plasmids Reveals Genomic Stability.</title>
        <authorList>
            <person name="Fukao M."/>
            <person name="Oshima K."/>
            <person name="Morita H."/>
            <person name="Toh H."/>
            <person name="Suda W."/>
            <person name="Kim S.W."/>
            <person name="Suzuki S."/>
            <person name="Yakabe T."/>
            <person name="Hattori M."/>
            <person name="Yajima N."/>
        </authorList>
    </citation>
    <scope>NUCLEOTIDE SEQUENCE [LARGE SCALE GENOMIC DNA]</scope>
    <source>
        <strain evidence="2 3">KB290</strain>
    </source>
</reference>
<keyword evidence="2" id="KW-0808">Transferase</keyword>
<name>M5ACR7_LEVBR</name>
<evidence type="ECO:0000313" key="2">
    <source>
        <dbReference type="EMBL" id="BAN06107.1"/>
    </source>
</evidence>
<evidence type="ECO:0000313" key="3">
    <source>
        <dbReference type="Proteomes" id="UP000012042"/>
    </source>
</evidence>
<keyword evidence="2" id="KW-0418">Kinase</keyword>
<dbReference type="Proteomes" id="UP000012042">
    <property type="component" value="Chromosome"/>
</dbReference>
<dbReference type="InterPro" id="IPR043129">
    <property type="entry name" value="ATPase_NBD"/>
</dbReference>
<proteinExistence type="inferred from homology"/>
<dbReference type="PANTHER" id="PTHR18964:SF170">
    <property type="entry name" value="SUGAR KINASE"/>
    <property type="match status" value="1"/>
</dbReference>
<gene>
    <name evidence="2" type="ORF">LVISKB_0472</name>
</gene>
<organism evidence="2 3">
    <name type="scientific">Levilactobacillus brevis KB290</name>
    <dbReference type="NCBI Taxonomy" id="1001583"/>
    <lineage>
        <taxon>Bacteria</taxon>
        <taxon>Bacillati</taxon>
        <taxon>Bacillota</taxon>
        <taxon>Bacilli</taxon>
        <taxon>Lactobacillales</taxon>
        <taxon>Lactobacillaceae</taxon>
        <taxon>Levilactobacillus</taxon>
    </lineage>
</organism>
<evidence type="ECO:0000256" key="1">
    <source>
        <dbReference type="ARBA" id="ARBA00006479"/>
    </source>
</evidence>
<dbReference type="GO" id="GO:0016301">
    <property type="term" value="F:kinase activity"/>
    <property type="evidence" value="ECO:0007669"/>
    <property type="project" value="UniProtKB-KW"/>
</dbReference>
<sequence>MVNMMAVKRDPLLVIDIGGTTVKYGVWQAEQLTDKGKFMTPATWPELLVALTQLKVRQTSAITGVAISLPGSVDPVAGKISGTSAVSYLNDFPIKAVLTRALGVPVSIQNDANCAALAELWQGNAQGLDSAVFMIIGTGIGGAVVMNGQLMTGPQQFSGEFGYMVMNEQGATLSEIGSPVKMAARFTQLEHLATSVSAQTVFRAAQAGDPVAQTCVTEMTHWLSCGAFNLSVGLNPQRVLIGGGISARPGFVADLQDQVQRLMVAHHAPLTVDLQPCRFLNDANLIGAVAQFYAEHPASAALSANGNE</sequence>
<dbReference type="Gene3D" id="3.30.420.40">
    <property type="match status" value="2"/>
</dbReference>
<dbReference type="SUPFAM" id="SSF53067">
    <property type="entry name" value="Actin-like ATPase domain"/>
    <property type="match status" value="1"/>
</dbReference>
<dbReference type="EMBL" id="AP012167">
    <property type="protein sequence ID" value="BAN06107.1"/>
    <property type="molecule type" value="Genomic_DNA"/>
</dbReference>
<dbReference type="Pfam" id="PF00480">
    <property type="entry name" value="ROK"/>
    <property type="match status" value="1"/>
</dbReference>
<comment type="similarity">
    <text evidence="1">Belongs to the ROK (NagC/XylR) family.</text>
</comment>
<dbReference type="AlphaFoldDB" id="M5ACR7"/>
<dbReference type="CDD" id="cd24152">
    <property type="entry name" value="ASKHA_NBD_ROK-like"/>
    <property type="match status" value="1"/>
</dbReference>
<dbReference type="PANTHER" id="PTHR18964">
    <property type="entry name" value="ROK (REPRESSOR, ORF, KINASE) FAMILY"/>
    <property type="match status" value="1"/>
</dbReference>
<accession>M5ACR7</accession>
<dbReference type="InterPro" id="IPR000600">
    <property type="entry name" value="ROK"/>
</dbReference>